<dbReference type="PANTHER" id="PTHR43850">
    <property type="entry name" value="ABC TRANSPORTER ATP-BINDING PROTEIN MA_4021-RELATED"/>
    <property type="match status" value="1"/>
</dbReference>
<evidence type="ECO:0000259" key="1">
    <source>
        <dbReference type="Pfam" id="PF00005"/>
    </source>
</evidence>
<dbReference type="Gene3D" id="3.40.50.300">
    <property type="entry name" value="P-loop containing nucleotide triphosphate hydrolases"/>
    <property type="match status" value="1"/>
</dbReference>
<dbReference type="EMBL" id="LT960611">
    <property type="protein sequence ID" value="SON49746.1"/>
    <property type="molecule type" value="Genomic_DNA"/>
</dbReference>
<dbReference type="Pfam" id="PF00005">
    <property type="entry name" value="ABC_tran"/>
    <property type="match status" value="1"/>
</dbReference>
<accession>A0A2N8ZCX8</accession>
<dbReference type="PANTHER" id="PTHR43850:SF2">
    <property type="entry name" value="ABC TRANSPORTER ATP-BINDING PROTEIN MA_4021-RELATED"/>
    <property type="match status" value="1"/>
</dbReference>
<gene>
    <name evidence="2" type="ORF">VTAP4600_A1767</name>
</gene>
<dbReference type="KEGG" id="vta:A1767"/>
<dbReference type="GO" id="GO:0016887">
    <property type="term" value="F:ATP hydrolysis activity"/>
    <property type="evidence" value="ECO:0007669"/>
    <property type="project" value="InterPro"/>
</dbReference>
<keyword evidence="2" id="KW-0547">Nucleotide-binding</keyword>
<name>A0A2N8ZCX8_9VIBR</name>
<keyword evidence="3" id="KW-1185">Reference proteome</keyword>
<dbReference type="AlphaFoldDB" id="A0A2N8ZCX8"/>
<dbReference type="Proteomes" id="UP000235828">
    <property type="component" value="Chromosome A"/>
</dbReference>
<reference evidence="2 3" key="1">
    <citation type="submission" date="2017-10" db="EMBL/GenBank/DDBJ databases">
        <authorList>
            <person name="Banno H."/>
            <person name="Chua N.-H."/>
        </authorList>
    </citation>
    <scope>NUCLEOTIDE SEQUENCE [LARGE SCALE GENOMIC DNA]</scope>
    <source>
        <strain evidence="2">Vibrio tapetis CECT4600</strain>
    </source>
</reference>
<feature type="domain" description="ABC transporter" evidence="1">
    <location>
        <begin position="20"/>
        <end position="63"/>
    </location>
</feature>
<evidence type="ECO:0000313" key="2">
    <source>
        <dbReference type="EMBL" id="SON49746.1"/>
    </source>
</evidence>
<protein>
    <submittedName>
        <fullName evidence="2">Putative ATP-binding component of ABC transporter</fullName>
    </submittedName>
</protein>
<sequence length="85" mass="9369">MGPSIELKQVALKYGDNTILESIDHQFEAGKCHIVMGPNGGGKTSLLRSILGLTPFTGDINIQWPEKKGDWVMFLKKPCLKPACR</sequence>
<proteinExistence type="predicted"/>
<keyword evidence="2" id="KW-0067">ATP-binding</keyword>
<dbReference type="SUPFAM" id="SSF52540">
    <property type="entry name" value="P-loop containing nucleoside triphosphate hydrolases"/>
    <property type="match status" value="1"/>
</dbReference>
<organism evidence="2 3">
    <name type="scientific">Vibrio tapetis subsp. tapetis</name>
    <dbReference type="NCBI Taxonomy" id="1671868"/>
    <lineage>
        <taxon>Bacteria</taxon>
        <taxon>Pseudomonadati</taxon>
        <taxon>Pseudomonadota</taxon>
        <taxon>Gammaproteobacteria</taxon>
        <taxon>Vibrionales</taxon>
        <taxon>Vibrionaceae</taxon>
        <taxon>Vibrio</taxon>
    </lineage>
</organism>
<dbReference type="InterPro" id="IPR003439">
    <property type="entry name" value="ABC_transporter-like_ATP-bd"/>
</dbReference>
<evidence type="ECO:0000313" key="3">
    <source>
        <dbReference type="Proteomes" id="UP000235828"/>
    </source>
</evidence>
<dbReference type="GO" id="GO:0005524">
    <property type="term" value="F:ATP binding"/>
    <property type="evidence" value="ECO:0007669"/>
    <property type="project" value="UniProtKB-KW"/>
</dbReference>
<dbReference type="InterPro" id="IPR027417">
    <property type="entry name" value="P-loop_NTPase"/>
</dbReference>